<dbReference type="SUPFAM" id="SSF103515">
    <property type="entry name" value="Autotransporter"/>
    <property type="match status" value="1"/>
</dbReference>
<evidence type="ECO:0000313" key="4">
    <source>
        <dbReference type="Proteomes" id="UP000273675"/>
    </source>
</evidence>
<reference evidence="3 4" key="1">
    <citation type="submission" date="2018-10" db="EMBL/GenBank/DDBJ databases">
        <title>Genomic Encyclopedia of Type Strains, Phase IV (KMG-IV): sequencing the most valuable type-strain genomes for metagenomic binning, comparative biology and taxonomic classification.</title>
        <authorList>
            <person name="Goeker M."/>
        </authorList>
    </citation>
    <scope>NUCLEOTIDE SEQUENCE [LARGE SCALE GENOMIC DNA]</scope>
    <source>
        <strain evidence="3 4">DSM 4734</strain>
    </source>
</reference>
<feature type="domain" description="Autotransporter" evidence="2">
    <location>
        <begin position="779"/>
        <end position="1059"/>
    </location>
</feature>
<dbReference type="RefSeq" id="WP_121210251.1">
    <property type="nucleotide sequence ID" value="NZ_RBIM01000002.1"/>
</dbReference>
<dbReference type="OrthoDB" id="7613961at2"/>
<evidence type="ECO:0000259" key="2">
    <source>
        <dbReference type="PROSITE" id="PS51208"/>
    </source>
</evidence>
<name>A0A495DK92_9PROT</name>
<evidence type="ECO:0000256" key="1">
    <source>
        <dbReference type="SAM" id="SignalP"/>
    </source>
</evidence>
<dbReference type="PROSITE" id="PS51208">
    <property type="entry name" value="AUTOTRANSPORTER"/>
    <property type="match status" value="1"/>
</dbReference>
<feature type="signal peptide" evidence="1">
    <location>
        <begin position="1"/>
        <end position="23"/>
    </location>
</feature>
<dbReference type="Proteomes" id="UP000273675">
    <property type="component" value="Unassembled WGS sequence"/>
</dbReference>
<dbReference type="EMBL" id="RBIM01000002">
    <property type="protein sequence ID" value="RKR03029.1"/>
    <property type="molecule type" value="Genomic_DNA"/>
</dbReference>
<comment type="caution">
    <text evidence="3">The sequence shown here is derived from an EMBL/GenBank/DDBJ whole genome shotgun (WGS) entry which is preliminary data.</text>
</comment>
<proteinExistence type="predicted"/>
<dbReference type="InterPro" id="IPR005546">
    <property type="entry name" value="Autotransporte_beta"/>
</dbReference>
<dbReference type="AlphaFoldDB" id="A0A495DK92"/>
<dbReference type="Pfam" id="PF03797">
    <property type="entry name" value="Autotransporter"/>
    <property type="match status" value="1"/>
</dbReference>
<sequence>MRRRFLFASALVSLTVTAPAAFADREITDEVTTPVATSTAGDGGVADNIVISASGRVTVSPGSTAVTMDSDHSITNNGSILIDGDGDDGVGVHIVGGSTGDLVHNGTIQVVPETRATDTDDPIDGRVDGPNAYGSNRVAILVDGAAVFTGDIITASSSGITVIGNDSAGLRILTGIDGNLDLNGLIRLTGDNGHAVDVSGDVSGNVLVDGTVSATGVGSHGLALMGDVGGAVRIGASISTTSYRFLGHPSDELTPLLDEYDTGLSGSALVLNGSVAGGVYIAGPSETFPNEVAGTISVRTSAPAAHIFADASSGDIVLGEIVLEAVEDDPDTPDVDESIPAQSLGYAFVNRGTINAQGDLDGVDAYGMRVEGLDGNTVTFEGGIENADRLNLTAYEATGTGVFLGNGAIVPTFANSGTFLVGVNGVGGVARGVYIDTGASVPSFINTGTLSVNAVSGGSAYALLDQSGTLTSVENTGLIRTTYTAPPEGTDPVPYETVAIDLSAGSLGAVVRQYLHAEAEEDAVVSILGDIRLGSGADELRVETGTVTGDISFGDGADQLILSGDSVVAGAVTDSDGALAIEIDDAELQLTADTNLSFTTARFGDGSVLRFQIDDATSTAASIHGSGTVTFESGSRVSATLSNLIGDGATFVVLTADNLVIEETLASLQDTDAPWLYESSLQFDPTDDNALILTLRRRTAEELGMNANQGAAYSAALEGWQSNAELGQAIASLMTQDEFFSAYDQLLPEYSASAIQFALAANDSAVGALANRLEAVRRSPEESGGLWVQEFGYFADRAGSAFGPGYRGHGIGIAAGFDRPFGPFYAVGVNVVGAASEVSEVDGVDDPMSAMTAQIGTYAGARMDMFDVDLYASVGYDSFEHNRRVLIGAFDASPSADWTGWHTSASARIARDIAVTERWYVRPAFSVDYLRLSESSYVETGGGVGVDLSVGDRETTSFSGTGLLTLGARFSSTNSWWSPTVRVGFRNEFADSDSETTASFADFDDTFTLRSQSMPGTGAIFGFGIAAGSGYSTFSFDYDADVREDFIRHTARLVMRMVF</sequence>
<dbReference type="InterPro" id="IPR036709">
    <property type="entry name" value="Autotransporte_beta_dom_sf"/>
</dbReference>
<feature type="chain" id="PRO_5019867818" evidence="1">
    <location>
        <begin position="24"/>
        <end position="1059"/>
    </location>
</feature>
<dbReference type="Gene3D" id="2.40.128.130">
    <property type="entry name" value="Autotransporter beta-domain"/>
    <property type="match status" value="1"/>
</dbReference>
<accession>A0A495DK92</accession>
<protein>
    <submittedName>
        <fullName evidence="3">Uncharacterized protein with beta-barrel porin domain</fullName>
    </submittedName>
</protein>
<dbReference type="SMART" id="SM00869">
    <property type="entry name" value="Autotransporter"/>
    <property type="match status" value="1"/>
</dbReference>
<keyword evidence="1" id="KW-0732">Signal</keyword>
<gene>
    <name evidence="3" type="ORF">C7435_0977</name>
</gene>
<organism evidence="3 4">
    <name type="scientific">Maricaulis maris</name>
    <dbReference type="NCBI Taxonomy" id="74318"/>
    <lineage>
        <taxon>Bacteria</taxon>
        <taxon>Pseudomonadati</taxon>
        <taxon>Pseudomonadota</taxon>
        <taxon>Alphaproteobacteria</taxon>
        <taxon>Maricaulales</taxon>
        <taxon>Maricaulaceae</taxon>
        <taxon>Maricaulis</taxon>
    </lineage>
</organism>
<evidence type="ECO:0000313" key="3">
    <source>
        <dbReference type="EMBL" id="RKR03029.1"/>
    </source>
</evidence>